<dbReference type="PATRIC" id="fig|47500.12.peg.4222"/>
<evidence type="ECO:0000313" key="4">
    <source>
        <dbReference type="Proteomes" id="UP000182836"/>
    </source>
</evidence>
<dbReference type="EMBL" id="LGUG01000002">
    <property type="protein sequence ID" value="KON99183.1"/>
    <property type="molecule type" value="Genomic_DNA"/>
</dbReference>
<dbReference type="EMBL" id="FNED01000005">
    <property type="protein sequence ID" value="SDI60910.1"/>
    <property type="molecule type" value="Genomic_DNA"/>
</dbReference>
<protein>
    <submittedName>
        <fullName evidence="2">Competence protein ComFB</fullName>
    </submittedName>
</protein>
<dbReference type="RefSeq" id="WP_043063935.1">
    <property type="nucleotide sequence ID" value="NZ_BJOA01000073.1"/>
</dbReference>
<dbReference type="GeneID" id="42303612"/>
<dbReference type="Proteomes" id="UP000182836">
    <property type="component" value="Unassembled WGS sequence"/>
</dbReference>
<accession>A0A0D1VXT1</accession>
<dbReference type="OrthoDB" id="5616024at2"/>
<gene>
    <name evidence="1" type="ORF">AF333_00080</name>
    <name evidence="2" type="ORF">SAMN04487909_105277</name>
</gene>
<evidence type="ECO:0000313" key="3">
    <source>
        <dbReference type="Proteomes" id="UP000037269"/>
    </source>
</evidence>
<reference evidence="2 4" key="2">
    <citation type="submission" date="2016-10" db="EMBL/GenBank/DDBJ databases">
        <authorList>
            <person name="de Groot N.N."/>
        </authorList>
    </citation>
    <scope>NUCLEOTIDE SEQUENCE [LARGE SCALE GENOMIC DNA]</scope>
    <source>
        <strain evidence="2 4">DSM 2895</strain>
    </source>
</reference>
<proteinExistence type="predicted"/>
<dbReference type="Pfam" id="PF10719">
    <property type="entry name" value="ComFB"/>
    <property type="match status" value="1"/>
</dbReference>
<evidence type="ECO:0000313" key="1">
    <source>
        <dbReference type="EMBL" id="KON99183.1"/>
    </source>
</evidence>
<evidence type="ECO:0000313" key="2">
    <source>
        <dbReference type="EMBL" id="SDI60910.1"/>
    </source>
</evidence>
<dbReference type="InterPro" id="IPR019657">
    <property type="entry name" value="ComFB"/>
</dbReference>
<dbReference type="Proteomes" id="UP000037269">
    <property type="component" value="Unassembled WGS sequence"/>
</dbReference>
<sequence>MKMVNVLEEIAWEVLNEHWDHLDLSCKCEQCKGDVYALMMNALPPRYVTTDAGRVFIKVEFMNEQSLTNVLCQLAKAAEVVAVKPSHPLPKPDVPAVAE</sequence>
<name>A0A0D1VXT1_ANEMI</name>
<dbReference type="AlphaFoldDB" id="A0A0D1VXT1"/>
<reference evidence="1 3" key="1">
    <citation type="submission" date="2015-07" db="EMBL/GenBank/DDBJ databases">
        <title>Fjat-14205 dsm 2895.</title>
        <authorList>
            <person name="Liu B."/>
            <person name="Wang J."/>
            <person name="Zhu Y."/>
            <person name="Liu G."/>
            <person name="Chen Q."/>
            <person name="Chen Z."/>
            <person name="Lan J."/>
            <person name="Che J."/>
            <person name="Ge C."/>
            <person name="Shi H."/>
            <person name="Pan Z."/>
            <person name="Liu X."/>
        </authorList>
    </citation>
    <scope>NUCLEOTIDE SEQUENCE [LARGE SCALE GENOMIC DNA]</scope>
    <source>
        <strain evidence="1 3">DSM 2895</strain>
    </source>
</reference>
<dbReference type="STRING" id="47500.AF333_00080"/>
<organism evidence="1 3">
    <name type="scientific">Aneurinibacillus migulanus</name>
    <name type="common">Bacillus migulanus</name>
    <dbReference type="NCBI Taxonomy" id="47500"/>
    <lineage>
        <taxon>Bacteria</taxon>
        <taxon>Bacillati</taxon>
        <taxon>Bacillota</taxon>
        <taxon>Bacilli</taxon>
        <taxon>Bacillales</taxon>
        <taxon>Paenibacillaceae</taxon>
        <taxon>Aneurinibacillus group</taxon>
        <taxon>Aneurinibacillus</taxon>
    </lineage>
</organism>
<keyword evidence="3" id="KW-1185">Reference proteome</keyword>